<dbReference type="InterPro" id="IPR024975">
    <property type="entry name" value="NOV_C"/>
</dbReference>
<feature type="domain" description="DUF3427" evidence="1">
    <location>
        <begin position="4"/>
        <end position="145"/>
    </location>
</feature>
<dbReference type="InterPro" id="IPR021835">
    <property type="entry name" value="DUF3427"/>
</dbReference>
<dbReference type="EMBL" id="JBHSMA010000001">
    <property type="protein sequence ID" value="MFC5408964.1"/>
    <property type="molecule type" value="Genomic_DNA"/>
</dbReference>
<dbReference type="Pfam" id="PF13020">
    <property type="entry name" value="NOV_C"/>
    <property type="match status" value="1"/>
</dbReference>
<accession>A0ABW0I7Z8</accession>
<dbReference type="Pfam" id="PF11907">
    <property type="entry name" value="DUF3427"/>
    <property type="match status" value="1"/>
</dbReference>
<sequence length="333" mass="38875">MNNLQLFEEYNRKEVHSIFSPHTVFTPQSGTWGLQGIVSIPNRPGDFVFFVTFGQQQGEHTFDEGITEFGVLSWQSQPSQNLTSSQILQFINHDELKNVIYLFLRTSKKGSYNYLGRLKYISHDFEREKPVYFQWQLLDWPIPTELIIKMNLSLTKFKEDYYVIDKQINILSEPNIQQFQKTAGVVTKTFRGRKTPDYSIIDAKNKELGLEGEIFIVQFEKNLLEKVGRIDLADKVRHISLIEGDGAGYDILSFLPSGEEKFIEVKTTQGPLKTVLYMSMNELDFSRIHSSKYYLYRVFNFNLSEKTGGVEIFKNINEDIFEFTPIQYRLKFK</sequence>
<comment type="caution">
    <text evidence="3">The sequence shown here is derived from an EMBL/GenBank/DDBJ whole genome shotgun (WGS) entry which is preliminary data.</text>
</comment>
<dbReference type="Proteomes" id="UP001596106">
    <property type="component" value="Unassembled WGS sequence"/>
</dbReference>
<evidence type="ECO:0000313" key="4">
    <source>
        <dbReference type="Proteomes" id="UP001596106"/>
    </source>
</evidence>
<protein>
    <submittedName>
        <fullName evidence="3">DUF3427 domain-containing protein</fullName>
    </submittedName>
</protein>
<gene>
    <name evidence="3" type="ORF">ACFPMF_06575</name>
</gene>
<keyword evidence="4" id="KW-1185">Reference proteome</keyword>
<proteinExistence type="predicted"/>
<evidence type="ECO:0000259" key="1">
    <source>
        <dbReference type="Pfam" id="PF11907"/>
    </source>
</evidence>
<name>A0ABW0I7Z8_9BACT</name>
<organism evidence="3 4">
    <name type="scientific">Larkinella bovis</name>
    <dbReference type="NCBI Taxonomy" id="683041"/>
    <lineage>
        <taxon>Bacteria</taxon>
        <taxon>Pseudomonadati</taxon>
        <taxon>Bacteroidota</taxon>
        <taxon>Cytophagia</taxon>
        <taxon>Cytophagales</taxon>
        <taxon>Spirosomataceae</taxon>
        <taxon>Larkinella</taxon>
    </lineage>
</organism>
<evidence type="ECO:0000313" key="3">
    <source>
        <dbReference type="EMBL" id="MFC5408964.1"/>
    </source>
</evidence>
<dbReference type="RefSeq" id="WP_379842377.1">
    <property type="nucleotide sequence ID" value="NZ_JBHSMA010000001.1"/>
</dbReference>
<evidence type="ECO:0000259" key="2">
    <source>
        <dbReference type="Pfam" id="PF13020"/>
    </source>
</evidence>
<reference evidence="4" key="1">
    <citation type="journal article" date="2019" name="Int. J. Syst. Evol. Microbiol.">
        <title>The Global Catalogue of Microorganisms (GCM) 10K type strain sequencing project: providing services to taxonomists for standard genome sequencing and annotation.</title>
        <authorList>
            <consortium name="The Broad Institute Genomics Platform"/>
            <consortium name="The Broad Institute Genome Sequencing Center for Infectious Disease"/>
            <person name="Wu L."/>
            <person name="Ma J."/>
        </authorList>
    </citation>
    <scope>NUCLEOTIDE SEQUENCE [LARGE SCALE GENOMIC DNA]</scope>
    <source>
        <strain evidence="4">CCUG 55250</strain>
    </source>
</reference>
<feature type="domain" description="Protein NO VEIN C-terminal" evidence="2">
    <location>
        <begin position="213"/>
        <end position="304"/>
    </location>
</feature>